<sequence length="186" mass="20070">MGKIVNNPVTTGFSGTLGKDLIFRQVNSETTYAQRNRSPRPATVRMLAVREKFTEATIGAKGALADPATKDHYEKMAVLQKAPSAYSAALKDILSEPEIGGIYTGVYFGEIGNNITIIPELLGKVTGIEVAIYSADGTLLESGPATEVNYAFMYKAQAVNPQVAGSKIVLTAKDRLRKTLVREFVL</sequence>
<evidence type="ECO:0000313" key="2">
    <source>
        <dbReference type="Proteomes" id="UP000772618"/>
    </source>
</evidence>
<name>A0ABS5VU31_9BACT</name>
<protein>
    <submittedName>
        <fullName evidence="1">Uncharacterized protein</fullName>
    </submittedName>
</protein>
<dbReference type="EMBL" id="JAHESD010000042">
    <property type="protein sequence ID" value="MBT1704927.1"/>
    <property type="molecule type" value="Genomic_DNA"/>
</dbReference>
<dbReference type="Proteomes" id="UP000772618">
    <property type="component" value="Unassembled WGS sequence"/>
</dbReference>
<accession>A0ABS5VU31</accession>
<reference evidence="1 2" key="1">
    <citation type="submission" date="2021-05" db="EMBL/GenBank/DDBJ databases">
        <title>A Polyphasic approach of four new species of the genus Ohtaekwangia: Ohtaekwangia histidinii sp. nov., Ohtaekwangia cretensis sp. nov., Ohtaekwangia indiensis sp. nov., Ohtaekwangia reichenbachii sp. nov. from diverse environment.</title>
        <authorList>
            <person name="Octaviana S."/>
        </authorList>
    </citation>
    <scope>NUCLEOTIDE SEQUENCE [LARGE SCALE GENOMIC DNA]</scope>
    <source>
        <strain evidence="1 2">PWU20</strain>
    </source>
</reference>
<proteinExistence type="predicted"/>
<organism evidence="1 2">
    <name type="scientific">Chryseosolibacter indicus</name>
    <dbReference type="NCBI Taxonomy" id="2782351"/>
    <lineage>
        <taxon>Bacteria</taxon>
        <taxon>Pseudomonadati</taxon>
        <taxon>Bacteroidota</taxon>
        <taxon>Cytophagia</taxon>
        <taxon>Cytophagales</taxon>
        <taxon>Chryseotaleaceae</taxon>
        <taxon>Chryseosolibacter</taxon>
    </lineage>
</organism>
<evidence type="ECO:0000313" key="1">
    <source>
        <dbReference type="EMBL" id="MBT1704927.1"/>
    </source>
</evidence>
<comment type="caution">
    <text evidence="1">The sequence shown here is derived from an EMBL/GenBank/DDBJ whole genome shotgun (WGS) entry which is preliminary data.</text>
</comment>
<gene>
    <name evidence="1" type="ORF">KK060_16660</name>
</gene>
<dbReference type="RefSeq" id="WP_254154887.1">
    <property type="nucleotide sequence ID" value="NZ_JAHESD010000042.1"/>
</dbReference>
<keyword evidence="2" id="KW-1185">Reference proteome</keyword>